<evidence type="ECO:0000313" key="1">
    <source>
        <dbReference type="EMBL" id="NKE71241.1"/>
    </source>
</evidence>
<keyword evidence="2" id="KW-1185">Reference proteome</keyword>
<dbReference type="AlphaFoldDB" id="A0A7X6IB91"/>
<dbReference type="RefSeq" id="WP_168059695.1">
    <property type="nucleotide sequence ID" value="NZ_VTOW01000002.1"/>
</dbReference>
<dbReference type="EMBL" id="VTOW01000002">
    <property type="protein sequence ID" value="NKE71241.1"/>
    <property type="molecule type" value="Genomic_DNA"/>
</dbReference>
<protein>
    <submittedName>
        <fullName evidence="1">Uncharacterized protein</fullName>
    </submittedName>
</protein>
<organism evidence="1 2">
    <name type="scientific">Candidatus Manganitrophus noduliformans</name>
    <dbReference type="NCBI Taxonomy" id="2606439"/>
    <lineage>
        <taxon>Bacteria</taxon>
        <taxon>Pseudomonadati</taxon>
        <taxon>Nitrospirota</taxon>
        <taxon>Nitrospiria</taxon>
        <taxon>Candidatus Troglogloeales</taxon>
        <taxon>Candidatus Manganitrophaceae</taxon>
        <taxon>Candidatus Manganitrophus</taxon>
    </lineage>
</organism>
<accession>A0A7X6IB91</accession>
<dbReference type="Proteomes" id="UP000534783">
    <property type="component" value="Unassembled WGS sequence"/>
</dbReference>
<proteinExistence type="predicted"/>
<sequence length="133" mass="14913">MYLSIPALKEIVIDTLSKKTNIPRDRVKEVLECDGPWTDHDRFLMNTFMTAQQHAEDSGVDLSAAMGETAGFTELEGEESLKSAERLGEVSKETGQPLETIEAINTAYFDFIENVTAMMKKKFGKRDPPEPNQ</sequence>
<comment type="caution">
    <text evidence="1">The sequence shown here is derived from an EMBL/GenBank/DDBJ whole genome shotgun (WGS) entry which is preliminary data.</text>
</comment>
<reference evidence="1 2" key="1">
    <citation type="journal article" date="2020" name="Nature">
        <title>Bacterial chemolithoautotrophy via manganese oxidation.</title>
        <authorList>
            <person name="Yu H."/>
            <person name="Leadbetter J.R."/>
        </authorList>
    </citation>
    <scope>NUCLEOTIDE SEQUENCE [LARGE SCALE GENOMIC DNA]</scope>
    <source>
        <strain evidence="1 2">Mn-1</strain>
    </source>
</reference>
<name>A0A7X6IB91_9BACT</name>
<gene>
    <name evidence="1" type="ORF">MNODULE_10880</name>
</gene>
<evidence type="ECO:0000313" key="2">
    <source>
        <dbReference type="Proteomes" id="UP000534783"/>
    </source>
</evidence>